<dbReference type="InterPro" id="IPR023346">
    <property type="entry name" value="Lysozyme-like_dom_sf"/>
</dbReference>
<evidence type="ECO:0000313" key="3">
    <source>
        <dbReference type="EMBL" id="CNI37239.1"/>
    </source>
</evidence>
<dbReference type="Proteomes" id="UP000041882">
    <property type="component" value="Unassembled WGS sequence"/>
</dbReference>
<protein>
    <submittedName>
        <fullName evidence="3">TriA protein</fullName>
    </submittedName>
</protein>
<dbReference type="InterPro" id="IPR008258">
    <property type="entry name" value="Transglycosylase_SLT_dom_1"/>
</dbReference>
<feature type="region of interest" description="Disordered" evidence="1">
    <location>
        <begin position="157"/>
        <end position="176"/>
    </location>
</feature>
<reference evidence="4" key="1">
    <citation type="submission" date="2015-03" db="EMBL/GenBank/DDBJ databases">
        <authorList>
            <consortium name="Pathogen Informatics"/>
            <person name="Murphy D."/>
        </authorList>
    </citation>
    <scope>NUCLEOTIDE SEQUENCE [LARGE SCALE GENOMIC DNA]</scope>
    <source>
        <strain evidence="4">IP6945</strain>
    </source>
</reference>
<gene>
    <name evidence="3" type="primary">triA</name>
    <name evidence="3" type="ORF">ERS008472_03972</name>
</gene>
<organism evidence="3 4">
    <name type="scientific">Yersinia thracica</name>
    <dbReference type="NCBI Taxonomy" id="2890319"/>
    <lineage>
        <taxon>Bacteria</taxon>
        <taxon>Pseudomonadati</taxon>
        <taxon>Pseudomonadota</taxon>
        <taxon>Gammaproteobacteria</taxon>
        <taxon>Enterobacterales</taxon>
        <taxon>Yersiniaceae</taxon>
        <taxon>Yersinia</taxon>
    </lineage>
</organism>
<dbReference type="RefSeq" id="WP_050116467.1">
    <property type="nucleotide sequence ID" value="NZ_CQAW01000029.1"/>
</dbReference>
<dbReference type="EMBL" id="CQAW01000029">
    <property type="protein sequence ID" value="CNI37239.1"/>
    <property type="molecule type" value="Genomic_DNA"/>
</dbReference>
<dbReference type="Gene3D" id="1.10.530.10">
    <property type="match status" value="1"/>
</dbReference>
<keyword evidence="4" id="KW-1185">Reference proteome</keyword>
<evidence type="ECO:0000259" key="2">
    <source>
        <dbReference type="Pfam" id="PF01464"/>
    </source>
</evidence>
<dbReference type="AlphaFoldDB" id="A0A0T9QZS7"/>
<feature type="domain" description="Transglycosylase SLT" evidence="2">
    <location>
        <begin position="12"/>
        <end position="135"/>
    </location>
</feature>
<accession>A0A0T9QZS7</accession>
<evidence type="ECO:0000256" key="1">
    <source>
        <dbReference type="SAM" id="MobiDB-lite"/>
    </source>
</evidence>
<sequence length="196" mass="21399">MLSTAAFLSLALQCASTVHPDTAHDVARIESGFNPYAIGVVGQKGLFPTNKEDALTHVKRLRAEGKNFSVGLMQINQANFKQYGVDAAVLFTPCVNLSVFEKIITDCYLRGKTMLRALSCYYTGNFESGQKKESAFGETSYIERAGYSSASRYVVPSTQQDKAANKEGVAANPKPKPRIVYPSQLVRGEFVLTNGE</sequence>
<dbReference type="CDD" id="cd16892">
    <property type="entry name" value="LT_VirB1-like"/>
    <property type="match status" value="1"/>
</dbReference>
<dbReference type="Pfam" id="PF01464">
    <property type="entry name" value="SLT"/>
    <property type="match status" value="1"/>
</dbReference>
<dbReference type="SUPFAM" id="SSF53955">
    <property type="entry name" value="Lysozyme-like"/>
    <property type="match status" value="1"/>
</dbReference>
<proteinExistence type="predicted"/>
<evidence type="ECO:0000313" key="4">
    <source>
        <dbReference type="Proteomes" id="UP000041882"/>
    </source>
</evidence>
<name>A0A0T9QZS7_9GAMM</name>